<dbReference type="SUPFAM" id="SSF53933">
    <property type="entry name" value="Microbial ribonucleases"/>
    <property type="match status" value="1"/>
</dbReference>
<keyword evidence="5" id="KW-0540">Nuclease</keyword>
<dbReference type="InterPro" id="IPR000026">
    <property type="entry name" value="N1-like"/>
</dbReference>
<comment type="caution">
    <text evidence="9">The sequence shown here is derived from an EMBL/GenBank/DDBJ whole genome shotgun (WGS) entry which is preliminary data.</text>
</comment>
<dbReference type="Pfam" id="PF00545">
    <property type="entry name" value="Ribonuclease"/>
    <property type="match status" value="1"/>
</dbReference>
<evidence type="ECO:0000256" key="1">
    <source>
        <dbReference type="ARBA" id="ARBA00004613"/>
    </source>
</evidence>
<accession>A0ABW1VAJ7</accession>
<dbReference type="InterPro" id="IPR016191">
    <property type="entry name" value="Ribonuclease/ribotoxin"/>
</dbReference>
<feature type="region of interest" description="Disordered" evidence="7">
    <location>
        <begin position="36"/>
        <end position="64"/>
    </location>
</feature>
<reference evidence="10" key="1">
    <citation type="journal article" date="2019" name="Int. J. Syst. Evol. Microbiol.">
        <title>The Global Catalogue of Microorganisms (GCM) 10K type strain sequencing project: providing services to taxonomists for standard genome sequencing and annotation.</title>
        <authorList>
            <consortium name="The Broad Institute Genomics Platform"/>
            <consortium name="The Broad Institute Genome Sequencing Center for Infectious Disease"/>
            <person name="Wu L."/>
            <person name="Ma J."/>
        </authorList>
    </citation>
    <scope>NUCLEOTIDE SEQUENCE [LARGE SCALE GENOMIC DNA]</scope>
    <source>
        <strain evidence="10">PCU 280</strain>
    </source>
</reference>
<proteinExistence type="inferred from homology"/>
<dbReference type="RefSeq" id="WP_379237165.1">
    <property type="nucleotide sequence ID" value="NZ_JBHSTE010000006.1"/>
</dbReference>
<dbReference type="Gene3D" id="3.10.450.30">
    <property type="entry name" value="Microbial ribonucleases"/>
    <property type="match status" value="1"/>
</dbReference>
<dbReference type="EMBL" id="JBHSTE010000006">
    <property type="protein sequence ID" value="MFC6334539.1"/>
    <property type="molecule type" value="Genomic_DNA"/>
</dbReference>
<keyword evidence="8" id="KW-0472">Membrane</keyword>
<keyword evidence="6" id="KW-0378">Hydrolase</keyword>
<evidence type="ECO:0000256" key="7">
    <source>
        <dbReference type="SAM" id="MobiDB-lite"/>
    </source>
</evidence>
<keyword evidence="8" id="KW-1133">Transmembrane helix</keyword>
<dbReference type="InterPro" id="IPR001887">
    <property type="entry name" value="Barnase"/>
</dbReference>
<gene>
    <name evidence="9" type="ORF">ACFP56_18070</name>
</gene>
<evidence type="ECO:0000313" key="9">
    <source>
        <dbReference type="EMBL" id="MFC6334539.1"/>
    </source>
</evidence>
<sequence>MNPFNVRRIAKLAVIAMLFAIIGLLSGCGTIISTPVSSSSPQNAEQHNAENTSARDEAAADAEKTAEVPLQALTSFEEVAAYIREHGELPENFITKNEAQKRGWVASEGNLHDVAPGMSIGGDRFGNREGLLPAAEGRVWYEADINYNGGHRNADRIVFSNDGLIYMTTDHYKSFTDITEGID</sequence>
<dbReference type="PRINTS" id="PR00117">
    <property type="entry name" value="BARNASE"/>
</dbReference>
<evidence type="ECO:0000256" key="8">
    <source>
        <dbReference type="SAM" id="Phobius"/>
    </source>
</evidence>
<keyword evidence="4" id="KW-0964">Secreted</keyword>
<evidence type="ECO:0000256" key="6">
    <source>
        <dbReference type="ARBA" id="ARBA00022801"/>
    </source>
</evidence>
<keyword evidence="8" id="KW-0812">Transmembrane</keyword>
<keyword evidence="10" id="KW-1185">Reference proteome</keyword>
<feature type="transmembrane region" description="Helical" evidence="8">
    <location>
        <begin position="12"/>
        <end position="32"/>
    </location>
</feature>
<evidence type="ECO:0000256" key="4">
    <source>
        <dbReference type="ARBA" id="ARBA00022525"/>
    </source>
</evidence>
<name>A0ABW1VAJ7_9BACL</name>
<organism evidence="9 10">
    <name type="scientific">Paenibacillus septentrionalis</name>
    <dbReference type="NCBI Taxonomy" id="429342"/>
    <lineage>
        <taxon>Bacteria</taxon>
        <taxon>Bacillati</taxon>
        <taxon>Bacillota</taxon>
        <taxon>Bacilli</taxon>
        <taxon>Bacillales</taxon>
        <taxon>Paenibacillaceae</taxon>
        <taxon>Paenibacillus</taxon>
    </lineage>
</organism>
<evidence type="ECO:0000256" key="5">
    <source>
        <dbReference type="ARBA" id="ARBA00022722"/>
    </source>
</evidence>
<evidence type="ECO:0000313" key="10">
    <source>
        <dbReference type="Proteomes" id="UP001596233"/>
    </source>
</evidence>
<protein>
    <recommendedName>
        <fullName evidence="3">Ribonuclease</fullName>
    </recommendedName>
</protein>
<feature type="compositionally biased region" description="Basic and acidic residues" evidence="7">
    <location>
        <begin position="53"/>
        <end position="64"/>
    </location>
</feature>
<dbReference type="PROSITE" id="PS51257">
    <property type="entry name" value="PROKAR_LIPOPROTEIN"/>
    <property type="match status" value="1"/>
</dbReference>
<comment type="subcellular location">
    <subcellularLocation>
        <location evidence="1">Secreted</location>
    </subcellularLocation>
</comment>
<feature type="compositionally biased region" description="Polar residues" evidence="7">
    <location>
        <begin position="42"/>
        <end position="52"/>
    </location>
</feature>
<evidence type="ECO:0000256" key="3">
    <source>
        <dbReference type="ARBA" id="ARBA00022214"/>
    </source>
</evidence>
<dbReference type="Proteomes" id="UP001596233">
    <property type="component" value="Unassembled WGS sequence"/>
</dbReference>
<evidence type="ECO:0000256" key="2">
    <source>
        <dbReference type="ARBA" id="ARBA00009006"/>
    </source>
</evidence>
<comment type="similarity">
    <text evidence="2">Belongs to the ribonuclease N1/T1 family.</text>
</comment>